<feature type="domain" description="CzcB-like barrel-sandwich hybrid" evidence="3">
    <location>
        <begin position="58"/>
        <end position="249"/>
    </location>
</feature>
<dbReference type="Gene3D" id="2.40.30.170">
    <property type="match status" value="1"/>
</dbReference>
<keyword evidence="2" id="KW-0732">Signal</keyword>
<evidence type="ECO:0000259" key="3">
    <source>
        <dbReference type="Pfam" id="PF25973"/>
    </source>
</evidence>
<feature type="chain" id="PRO_5046568600" evidence="2">
    <location>
        <begin position="19"/>
        <end position="406"/>
    </location>
</feature>
<keyword evidence="5" id="KW-0449">Lipoprotein</keyword>
<proteinExistence type="inferred from homology"/>
<dbReference type="NCBIfam" id="TIGR01730">
    <property type="entry name" value="RND_mfp"/>
    <property type="match status" value="1"/>
</dbReference>
<comment type="similarity">
    <text evidence="1">Belongs to the membrane fusion protein (MFP) (TC 8.A.1) family.</text>
</comment>
<evidence type="ECO:0000313" key="6">
    <source>
        <dbReference type="Proteomes" id="UP000824633"/>
    </source>
</evidence>
<sequence>MKKYLALFLLISSLGLVGCGEVPKEVEKPIAVSVQMAKGGAIKNTNTFTGTTKVKEETSVTVEMGGTIQEIYVTLGQEVKKGDKLLTIKGDDAQNSVKQAAAALEIAKASYTNTTDGSIESQQNSLNNALKLAQTSYDEVKRSHDLNIQLYQAEAISEDAYKKSEVGLNQAKQNLDMAQKSYDTSNGKSIPELKELAEKQLNQAQVSYDIAASNLNKLILTSPTDGIITAKNFNVNEMASQQKPAFVISTPNTLQIDLMVTQSDLPKFTALQEVDVTMNNKVIKGTVRYVPTVANTTTSLYDVEVLVDNSQGDFKAGISADVEVSIEKNEQTITVPKKAVFEDDGKKYVYINNSDNKAVKTEITTGIVTSTTMEIKSGISKDDTVVIGGLNLISDGTSIFPVVKED</sequence>
<accession>A0ABM7SZW1</accession>
<dbReference type="PANTHER" id="PTHR30469">
    <property type="entry name" value="MULTIDRUG RESISTANCE PROTEIN MDTA"/>
    <property type="match status" value="1"/>
</dbReference>
<dbReference type="Pfam" id="PF25989">
    <property type="entry name" value="YknX_C"/>
    <property type="match status" value="1"/>
</dbReference>
<dbReference type="Gene3D" id="2.40.420.20">
    <property type="match status" value="1"/>
</dbReference>
<name>A0ABM7SZW1_9CLOT</name>
<organism evidence="5 6">
    <name type="scientific">Clostridium gelidum</name>
    <dbReference type="NCBI Taxonomy" id="704125"/>
    <lineage>
        <taxon>Bacteria</taxon>
        <taxon>Bacillati</taxon>
        <taxon>Bacillota</taxon>
        <taxon>Clostridia</taxon>
        <taxon>Eubacteriales</taxon>
        <taxon>Clostridiaceae</taxon>
        <taxon>Clostridium</taxon>
    </lineage>
</organism>
<dbReference type="Proteomes" id="UP000824633">
    <property type="component" value="Chromosome"/>
</dbReference>
<dbReference type="Gene3D" id="2.40.50.100">
    <property type="match status" value="1"/>
</dbReference>
<reference evidence="6" key="1">
    <citation type="submission" date="2021-07" db="EMBL/GenBank/DDBJ databases">
        <title>Complete genome sequencing of a Clostridium isolate.</title>
        <authorList>
            <person name="Ueki A."/>
            <person name="Tonouchi A."/>
        </authorList>
    </citation>
    <scope>NUCLEOTIDE SEQUENCE [LARGE SCALE GENOMIC DNA]</scope>
    <source>
        <strain evidence="6">C5S11</strain>
    </source>
</reference>
<dbReference type="InterPro" id="IPR058637">
    <property type="entry name" value="YknX-like_C"/>
</dbReference>
<keyword evidence="6" id="KW-1185">Reference proteome</keyword>
<feature type="signal peptide" evidence="2">
    <location>
        <begin position="1"/>
        <end position="18"/>
    </location>
</feature>
<dbReference type="RefSeq" id="WP_224035896.1">
    <property type="nucleotide sequence ID" value="NZ_AP024849.1"/>
</dbReference>
<dbReference type="InterPro" id="IPR006143">
    <property type="entry name" value="RND_pump_MFP"/>
</dbReference>
<protein>
    <submittedName>
        <fullName evidence="5">Lipoprotein</fullName>
    </submittedName>
</protein>
<evidence type="ECO:0000259" key="4">
    <source>
        <dbReference type="Pfam" id="PF25989"/>
    </source>
</evidence>
<dbReference type="PROSITE" id="PS51257">
    <property type="entry name" value="PROKAR_LIPOPROTEIN"/>
    <property type="match status" value="1"/>
</dbReference>
<evidence type="ECO:0000256" key="1">
    <source>
        <dbReference type="ARBA" id="ARBA00009477"/>
    </source>
</evidence>
<dbReference type="Pfam" id="PF25973">
    <property type="entry name" value="BSH_CzcB"/>
    <property type="match status" value="1"/>
</dbReference>
<dbReference type="SUPFAM" id="SSF111369">
    <property type="entry name" value="HlyD-like secretion proteins"/>
    <property type="match status" value="2"/>
</dbReference>
<dbReference type="EMBL" id="AP024849">
    <property type="protein sequence ID" value="BCZ44191.1"/>
    <property type="molecule type" value="Genomic_DNA"/>
</dbReference>
<evidence type="ECO:0000256" key="2">
    <source>
        <dbReference type="SAM" id="SignalP"/>
    </source>
</evidence>
<gene>
    <name evidence="5" type="ORF">psyc5s11_02580</name>
</gene>
<dbReference type="InterPro" id="IPR058647">
    <property type="entry name" value="BSH_CzcB-like"/>
</dbReference>
<feature type="domain" description="YknX-like C-terminal permuted SH3-like" evidence="4">
    <location>
        <begin position="333"/>
        <end position="399"/>
    </location>
</feature>
<evidence type="ECO:0000313" key="5">
    <source>
        <dbReference type="EMBL" id="BCZ44191.1"/>
    </source>
</evidence>